<evidence type="ECO:0000256" key="3">
    <source>
        <dbReference type="ARBA" id="ARBA00022840"/>
    </source>
</evidence>
<feature type="domain" description="ABC transporter" evidence="6">
    <location>
        <begin position="346"/>
        <end position="559"/>
    </location>
</feature>
<dbReference type="InterPro" id="IPR017871">
    <property type="entry name" value="ABC_transporter-like_CS"/>
</dbReference>
<keyword evidence="4" id="KW-0175">Coiled coil</keyword>
<proteinExistence type="predicted"/>
<dbReference type="PROSITE" id="PS50893">
    <property type="entry name" value="ABC_TRANSPORTER_2"/>
    <property type="match status" value="2"/>
</dbReference>
<sequence length="657" mass="74426">MLQIKELKKKFGDKILFDGCSLSVNKGERIALIGPNGAGKTTLFRIIMGDEQPDSGEMIIQKDISIGLLPQEVDVIRGSVLMDEVTRGSKEIKVLRKKMEESMGRLSAPATEPFASFHPAGLADAAGSGQGSHSQEQLLRDHGELQTRFEQLGGYDQEHRAKRILAGLGFKEEDLSRMTDEFSGGWMMRIALAKLLVDIPALMMLDEPTNHLDLKALLWFQDYLLSYKGTLIFTSHDRDFIDHVATRIVDLDEGALVDYRRCNYDRYIEEKDKKKELLETEAKEQEKKVRQLQVFIDRFRATASRAASVQSRIKELDKMERVVVVREKKNIRFNFPQPQRSGLAVISLRDIHKSYGNKAVYRGIDLDINRGNKIVLIGSNGAGKSTLLKILSGALDADKGLRKIGHNVSAGYYPQHRLDVLNHDKTCLENMQEVCQRSETDIRKLLGTFLFKGDMVYNKVSVLSGGEKSRLVMAKILASPPNFLLMDEPTNHLDIPSRNILIEALSEFSGTLCFISHDVHFIRKIANTVIEVENGKLELYPGDYDYYVYKKSLDEKSGKAAFSDKEKKERPAPPARKDSGSALQNRLARKLEETERELDKLLARQNELNKIMSDPSFYRKKNFTSTLKEHEELKEKIDGLTAEWGQYVEEMGPVPEK</sequence>
<dbReference type="GO" id="GO:0003677">
    <property type="term" value="F:DNA binding"/>
    <property type="evidence" value="ECO:0007669"/>
    <property type="project" value="InterPro"/>
</dbReference>
<dbReference type="Gene3D" id="3.40.50.300">
    <property type="entry name" value="P-loop containing nucleotide triphosphate hydrolases"/>
    <property type="match status" value="2"/>
</dbReference>
<protein>
    <submittedName>
        <fullName evidence="7">ABC transporter ATP-binding protein</fullName>
    </submittedName>
</protein>
<evidence type="ECO:0000256" key="5">
    <source>
        <dbReference type="SAM" id="MobiDB-lite"/>
    </source>
</evidence>
<feature type="coiled-coil region" evidence="4">
    <location>
        <begin position="264"/>
        <end position="295"/>
    </location>
</feature>
<dbReference type="Pfam" id="PF16326">
    <property type="entry name" value="ABC_tran_CTD"/>
    <property type="match status" value="1"/>
</dbReference>
<dbReference type="InterPro" id="IPR003439">
    <property type="entry name" value="ABC_transporter-like_ATP-bd"/>
</dbReference>
<dbReference type="InterPro" id="IPR032781">
    <property type="entry name" value="ABC_tran_Xtn"/>
</dbReference>
<dbReference type="SMART" id="SM00382">
    <property type="entry name" value="AAA"/>
    <property type="match status" value="2"/>
</dbReference>
<accession>A0A2M7S589</accession>
<comment type="caution">
    <text evidence="7">The sequence shown here is derived from an EMBL/GenBank/DDBJ whole genome shotgun (WGS) entry which is preliminary data.</text>
</comment>
<dbReference type="EMBL" id="PFMR01000313">
    <property type="protein sequence ID" value="PIZ14715.1"/>
    <property type="molecule type" value="Genomic_DNA"/>
</dbReference>
<dbReference type="PANTHER" id="PTHR42855:SF2">
    <property type="entry name" value="DRUG RESISTANCE ABC TRANSPORTER,ATP-BINDING PROTEIN"/>
    <property type="match status" value="1"/>
</dbReference>
<keyword evidence="2" id="KW-0547">Nucleotide-binding</keyword>
<dbReference type="FunFam" id="3.40.50.300:FF:000070">
    <property type="entry name" value="Putative ABC transporter ATP-binding component"/>
    <property type="match status" value="1"/>
</dbReference>
<reference evidence="8" key="1">
    <citation type="submission" date="2017-09" db="EMBL/GenBank/DDBJ databases">
        <title>Depth-based differentiation of microbial function through sediment-hosted aquifers and enrichment of novel symbionts in the deep terrestrial subsurface.</title>
        <authorList>
            <person name="Probst A.J."/>
            <person name="Ladd B."/>
            <person name="Jarett J.K."/>
            <person name="Geller-Mcgrath D.E."/>
            <person name="Sieber C.M.K."/>
            <person name="Emerson J.B."/>
            <person name="Anantharaman K."/>
            <person name="Thomas B.C."/>
            <person name="Malmstrom R."/>
            <person name="Stieglmeier M."/>
            <person name="Klingl A."/>
            <person name="Woyke T."/>
            <person name="Ryan C.M."/>
            <person name="Banfield J.F."/>
        </authorList>
    </citation>
    <scope>NUCLEOTIDE SEQUENCE [LARGE SCALE GENOMIC DNA]</scope>
</reference>
<feature type="region of interest" description="Disordered" evidence="5">
    <location>
        <begin position="559"/>
        <end position="583"/>
    </location>
</feature>
<evidence type="ECO:0000259" key="6">
    <source>
        <dbReference type="PROSITE" id="PS50893"/>
    </source>
</evidence>
<feature type="domain" description="ABC transporter" evidence="6">
    <location>
        <begin position="2"/>
        <end position="278"/>
    </location>
</feature>
<dbReference type="SUPFAM" id="SSF52540">
    <property type="entry name" value="P-loop containing nucleoside triphosphate hydrolases"/>
    <property type="match status" value="2"/>
</dbReference>
<keyword evidence="3 7" id="KW-0067">ATP-binding</keyword>
<dbReference type="Pfam" id="PF12848">
    <property type="entry name" value="ABC_tran_Xtn"/>
    <property type="match status" value="1"/>
</dbReference>
<evidence type="ECO:0000313" key="8">
    <source>
        <dbReference type="Proteomes" id="UP000229307"/>
    </source>
</evidence>
<dbReference type="PANTHER" id="PTHR42855">
    <property type="entry name" value="ABC TRANSPORTER ATP-BINDING SUBUNIT"/>
    <property type="match status" value="1"/>
</dbReference>
<dbReference type="Pfam" id="PF00005">
    <property type="entry name" value="ABC_tran"/>
    <property type="match status" value="2"/>
</dbReference>
<evidence type="ECO:0000256" key="1">
    <source>
        <dbReference type="ARBA" id="ARBA00022737"/>
    </source>
</evidence>
<dbReference type="PROSITE" id="PS00211">
    <property type="entry name" value="ABC_TRANSPORTER_1"/>
    <property type="match status" value="2"/>
</dbReference>
<name>A0A2M7S589_9BACT</name>
<dbReference type="FunFam" id="3.40.50.300:FF:000011">
    <property type="entry name" value="Putative ABC transporter ATP-binding component"/>
    <property type="match status" value="1"/>
</dbReference>
<evidence type="ECO:0000256" key="2">
    <source>
        <dbReference type="ARBA" id="ARBA00022741"/>
    </source>
</evidence>
<dbReference type="AlphaFoldDB" id="A0A2M7S589"/>
<keyword evidence="1" id="KW-0677">Repeat</keyword>
<organism evidence="7 8">
    <name type="scientific">Candidatus Desantisbacteria bacterium CG_4_10_14_0_8_um_filter_48_22</name>
    <dbReference type="NCBI Taxonomy" id="1974543"/>
    <lineage>
        <taxon>Bacteria</taxon>
        <taxon>Candidatus Desantisiibacteriota</taxon>
    </lineage>
</organism>
<dbReference type="Proteomes" id="UP000229307">
    <property type="component" value="Unassembled WGS sequence"/>
</dbReference>
<dbReference type="InterPro" id="IPR003593">
    <property type="entry name" value="AAA+_ATPase"/>
</dbReference>
<dbReference type="GO" id="GO:0016887">
    <property type="term" value="F:ATP hydrolysis activity"/>
    <property type="evidence" value="ECO:0007669"/>
    <property type="project" value="InterPro"/>
</dbReference>
<evidence type="ECO:0000256" key="4">
    <source>
        <dbReference type="SAM" id="Coils"/>
    </source>
</evidence>
<gene>
    <name evidence="7" type="ORF">COY52_11390</name>
</gene>
<dbReference type="CDD" id="cd03221">
    <property type="entry name" value="ABCF_EF-3"/>
    <property type="match status" value="2"/>
</dbReference>
<feature type="compositionally biased region" description="Basic and acidic residues" evidence="5">
    <location>
        <begin position="559"/>
        <end position="579"/>
    </location>
</feature>
<dbReference type="InterPro" id="IPR032524">
    <property type="entry name" value="ABC_tran_C"/>
</dbReference>
<dbReference type="InterPro" id="IPR027417">
    <property type="entry name" value="P-loop_NTPase"/>
</dbReference>
<evidence type="ECO:0000313" key="7">
    <source>
        <dbReference type="EMBL" id="PIZ14715.1"/>
    </source>
</evidence>
<dbReference type="GO" id="GO:0005524">
    <property type="term" value="F:ATP binding"/>
    <property type="evidence" value="ECO:0007669"/>
    <property type="project" value="UniProtKB-KW"/>
</dbReference>
<feature type="coiled-coil region" evidence="4">
    <location>
        <begin position="584"/>
        <end position="643"/>
    </location>
</feature>
<dbReference type="InterPro" id="IPR051309">
    <property type="entry name" value="ABCF_ATPase"/>
</dbReference>